<sequence>MAYVILNDIRDTAVFRTPAGVTYRLGIRDNDLRVEVEIDADDTGPDVTLCLEPGNGGEAGVLKVVRPSDPARVA</sequence>
<accession>A0A917BRX8</accession>
<dbReference type="RefSeq" id="WP_188576812.1">
    <property type="nucleotide sequence ID" value="NZ_BMCT01000001.1"/>
</dbReference>
<reference evidence="1" key="2">
    <citation type="submission" date="2020-09" db="EMBL/GenBank/DDBJ databases">
        <authorList>
            <person name="Sun Q."/>
            <person name="Sedlacek I."/>
        </authorList>
    </citation>
    <scope>NUCLEOTIDE SEQUENCE</scope>
    <source>
        <strain evidence="1">CCM 7897</strain>
    </source>
</reference>
<comment type="caution">
    <text evidence="1">The sequence shown here is derived from an EMBL/GenBank/DDBJ whole genome shotgun (WGS) entry which is preliminary data.</text>
</comment>
<evidence type="ECO:0000313" key="2">
    <source>
        <dbReference type="Proteomes" id="UP000606044"/>
    </source>
</evidence>
<name>A0A917BRX8_9HYPH</name>
<organism evidence="1 2">
    <name type="scientific">Azorhizobium oxalatiphilum</name>
    <dbReference type="NCBI Taxonomy" id="980631"/>
    <lineage>
        <taxon>Bacteria</taxon>
        <taxon>Pseudomonadati</taxon>
        <taxon>Pseudomonadota</taxon>
        <taxon>Alphaproteobacteria</taxon>
        <taxon>Hyphomicrobiales</taxon>
        <taxon>Xanthobacteraceae</taxon>
        <taxon>Azorhizobium</taxon>
    </lineage>
</organism>
<dbReference type="AlphaFoldDB" id="A0A917BRX8"/>
<dbReference type="Proteomes" id="UP000606044">
    <property type="component" value="Unassembled WGS sequence"/>
</dbReference>
<evidence type="ECO:0000313" key="1">
    <source>
        <dbReference type="EMBL" id="GGF56483.1"/>
    </source>
</evidence>
<protein>
    <submittedName>
        <fullName evidence="1">Uncharacterized protein</fullName>
    </submittedName>
</protein>
<dbReference type="EMBL" id="BMCT01000001">
    <property type="protein sequence ID" value="GGF56483.1"/>
    <property type="molecule type" value="Genomic_DNA"/>
</dbReference>
<proteinExistence type="predicted"/>
<gene>
    <name evidence="1" type="ORF">GCM10007301_15180</name>
</gene>
<reference evidence="1" key="1">
    <citation type="journal article" date="2014" name="Int. J. Syst. Evol. Microbiol.">
        <title>Complete genome sequence of Corynebacterium casei LMG S-19264T (=DSM 44701T), isolated from a smear-ripened cheese.</title>
        <authorList>
            <consortium name="US DOE Joint Genome Institute (JGI-PGF)"/>
            <person name="Walter F."/>
            <person name="Albersmeier A."/>
            <person name="Kalinowski J."/>
            <person name="Ruckert C."/>
        </authorList>
    </citation>
    <scope>NUCLEOTIDE SEQUENCE</scope>
    <source>
        <strain evidence="1">CCM 7897</strain>
    </source>
</reference>
<keyword evidence="2" id="KW-1185">Reference proteome</keyword>